<feature type="compositionally biased region" description="Low complexity" evidence="1">
    <location>
        <begin position="1"/>
        <end position="15"/>
    </location>
</feature>
<evidence type="ECO:0000259" key="2">
    <source>
        <dbReference type="Pfam" id="PF00717"/>
    </source>
</evidence>
<feature type="region of interest" description="Disordered" evidence="1">
    <location>
        <begin position="1"/>
        <end position="35"/>
    </location>
</feature>
<organism evidence="3 4">
    <name type="scientific">Halomonas qaidamensis</name>
    <dbReference type="NCBI Taxonomy" id="2866211"/>
    <lineage>
        <taxon>Bacteria</taxon>
        <taxon>Pseudomonadati</taxon>
        <taxon>Pseudomonadota</taxon>
        <taxon>Gammaproteobacteria</taxon>
        <taxon>Oceanospirillales</taxon>
        <taxon>Halomonadaceae</taxon>
        <taxon>Halomonas</taxon>
    </lineage>
</organism>
<dbReference type="InterPro" id="IPR036286">
    <property type="entry name" value="LexA/Signal_pep-like_sf"/>
</dbReference>
<dbReference type="RefSeq" id="WP_030069687.1">
    <property type="nucleotide sequence ID" value="NZ_CP080627.1"/>
</dbReference>
<gene>
    <name evidence="3" type="ORF">K1Y77_03595</name>
</gene>
<evidence type="ECO:0000313" key="4">
    <source>
        <dbReference type="Proteomes" id="UP001163082"/>
    </source>
</evidence>
<dbReference type="SUPFAM" id="SSF51306">
    <property type="entry name" value="LexA/Signal peptidase"/>
    <property type="match status" value="1"/>
</dbReference>
<dbReference type="CDD" id="cd06529">
    <property type="entry name" value="S24_LexA-like"/>
    <property type="match status" value="1"/>
</dbReference>
<feature type="compositionally biased region" description="Polar residues" evidence="1">
    <location>
        <begin position="16"/>
        <end position="25"/>
    </location>
</feature>
<dbReference type="Pfam" id="PF00717">
    <property type="entry name" value="Peptidase_S24"/>
    <property type="match status" value="1"/>
</dbReference>
<name>A0ABY6JTD5_9GAMM</name>
<reference evidence="3 4" key="1">
    <citation type="journal article" date="2022" name="Antonie Van Leeuwenhoek">
        <title>Whole genome sequencing of the halophilic Halomonas qaidamensis XH36, a novel species strain with high ectoine production.</title>
        <authorList>
            <person name="Zhang T."/>
            <person name="Cui T."/>
            <person name="Cao Y."/>
            <person name="Li Y."/>
            <person name="Li F."/>
            <person name="Zhu D."/>
            <person name="Xing J."/>
        </authorList>
    </citation>
    <scope>NUCLEOTIDE SEQUENCE [LARGE SCALE GENOMIC DNA]</scope>
    <source>
        <strain evidence="3 4">XH36</strain>
    </source>
</reference>
<dbReference type="Gene3D" id="2.10.109.10">
    <property type="entry name" value="Umud Fragment, subunit A"/>
    <property type="match status" value="1"/>
</dbReference>
<dbReference type="InterPro" id="IPR015927">
    <property type="entry name" value="Peptidase_S24_S26A/B/C"/>
</dbReference>
<accession>A0ABY6JTD5</accession>
<protein>
    <submittedName>
        <fullName evidence="3">Peptidase</fullName>
    </submittedName>
</protein>
<dbReference type="InterPro" id="IPR039418">
    <property type="entry name" value="LexA-like"/>
</dbReference>
<evidence type="ECO:0000313" key="3">
    <source>
        <dbReference type="EMBL" id="UYV19772.1"/>
    </source>
</evidence>
<feature type="domain" description="Peptidase S24/S26A/S26B/S26C" evidence="2">
    <location>
        <begin position="29"/>
        <end position="119"/>
    </location>
</feature>
<sequence>MTMSMPTPSNTTQPSLFQKTANAPSQPFPTPRTTRRNTYALRVQGNRMHSYNLFDGDIVIIRCHQQGSHQETAIAIINQQEIVLKQLSISRLGVHLWPADTTIPDVFLRNGDIQALGMVMGVERHTNQSQHH</sequence>
<dbReference type="Proteomes" id="UP001163082">
    <property type="component" value="Chromosome"/>
</dbReference>
<proteinExistence type="predicted"/>
<evidence type="ECO:0000256" key="1">
    <source>
        <dbReference type="SAM" id="MobiDB-lite"/>
    </source>
</evidence>
<keyword evidence="4" id="KW-1185">Reference proteome</keyword>
<dbReference type="EMBL" id="CP080627">
    <property type="protein sequence ID" value="UYV19772.1"/>
    <property type="molecule type" value="Genomic_DNA"/>
</dbReference>